<keyword evidence="5" id="KW-0472">Membrane</keyword>
<evidence type="ECO:0000256" key="4">
    <source>
        <dbReference type="ARBA" id="ARBA00022927"/>
    </source>
</evidence>
<reference evidence="7" key="2">
    <citation type="submission" date="2006-09" db="EMBL/GenBank/DDBJ databases">
        <title>The genome sequence of Plasmodium falciparum Dd2.</title>
        <authorList>
            <consortium name="The Broad Institute Genome Sequencing Platform"/>
            <person name="Birren B."/>
            <person name="Lander E."/>
            <person name="Galagan J."/>
            <person name="Nusbaum C."/>
            <person name="Devon K."/>
            <person name="Henn M."/>
            <person name="Jaffe D."/>
            <person name="Butler J."/>
            <person name="Alvarez P."/>
            <person name="Gnerre S."/>
            <person name="Grabherr M."/>
            <person name="Kleber M."/>
            <person name="Mauceli E."/>
            <person name="Brockman W."/>
            <person name="MacCallum I.A."/>
            <person name="Rounsley S."/>
            <person name="Young S."/>
            <person name="LaButti K."/>
            <person name="Pushparaj V."/>
            <person name="DeCaprio D."/>
            <person name="Crawford M."/>
            <person name="Koehrsen M."/>
            <person name="Engels R."/>
            <person name="Montgomery P."/>
            <person name="Pearson M."/>
            <person name="Howarth C."/>
            <person name="Larson L."/>
            <person name="Luoma S."/>
            <person name="White J."/>
            <person name="Kodira C."/>
            <person name="Zeng Q."/>
            <person name="O'Leary S."/>
            <person name="Yandava C."/>
            <person name="Alvarado L."/>
            <person name="Wirth D."/>
            <person name="Volkman S."/>
            <person name="Hartl D."/>
        </authorList>
    </citation>
    <scope>NUCLEOTIDE SEQUENCE [LARGE SCALE GENOMIC DNA]</scope>
</reference>
<accession>A0A0L7LZ41</accession>
<dbReference type="InterPro" id="IPR042491">
    <property type="entry name" value="Vps35_C"/>
</dbReference>
<dbReference type="PANTHER" id="PTHR11099">
    <property type="entry name" value="VACUOLAR SORTING PROTEIN 35"/>
    <property type="match status" value="1"/>
</dbReference>
<dbReference type="EMBL" id="DS016193">
    <property type="protein sequence ID" value="KOB85852.1"/>
    <property type="molecule type" value="Genomic_DNA"/>
</dbReference>
<dbReference type="GO" id="GO:0030906">
    <property type="term" value="C:retromer, cargo-selective complex"/>
    <property type="evidence" value="ECO:0007669"/>
    <property type="project" value="InterPro"/>
</dbReference>
<dbReference type="Proteomes" id="UP000054282">
    <property type="component" value="Unassembled WGS sequence"/>
</dbReference>
<dbReference type="AlphaFoldDB" id="A0A0L7LZ41"/>
<name>A0A0L7LZ41_PLAF4</name>
<dbReference type="OrthoDB" id="10258141at2759"/>
<protein>
    <recommendedName>
        <fullName evidence="8">Vacuolar protein sorting-associated protein 35</fullName>
    </recommendedName>
</protein>
<reference evidence="7" key="1">
    <citation type="submission" date="2006-09" db="EMBL/GenBank/DDBJ databases">
        <title>Annotation of Plasmodium falciparum Dd2.</title>
        <authorList>
            <consortium name="The Broad Institute Genome Sequencing Platform"/>
            <person name="Volkman S.K."/>
            <person name="Neafsey D.E."/>
            <person name="Dash A.P."/>
            <person name="Chitnis C.E."/>
            <person name="Hartl D.L."/>
            <person name="Young S.K."/>
            <person name="Zeng Q."/>
            <person name="Koehrsen M."/>
            <person name="Alvarado L."/>
            <person name="Berlin A."/>
            <person name="Borenstein D."/>
            <person name="Chapman S.B."/>
            <person name="Chen Z."/>
            <person name="Engels R."/>
            <person name="Freedman E."/>
            <person name="Gellesch M."/>
            <person name="Goldberg J."/>
            <person name="Griggs A."/>
            <person name="Gujja S."/>
            <person name="Heilman E.R."/>
            <person name="Heiman D.I."/>
            <person name="Howarth C."/>
            <person name="Jen D."/>
            <person name="Larson L."/>
            <person name="Mehta T."/>
            <person name="Neiman D."/>
            <person name="Park D."/>
            <person name="Pearson M."/>
            <person name="Roberts A."/>
            <person name="Saif S."/>
            <person name="Shea T."/>
            <person name="Shenoy N."/>
            <person name="Sisk P."/>
            <person name="Stolte C."/>
            <person name="Sykes S."/>
            <person name="Walk T."/>
            <person name="White J."/>
            <person name="Yandava C."/>
            <person name="Haas B."/>
            <person name="Henn M.R."/>
            <person name="Nusbaum C."/>
            <person name="Birren B."/>
        </authorList>
    </citation>
    <scope>NUCLEOTIDE SEQUENCE [LARGE SCALE GENOMIC DNA]</scope>
</reference>
<dbReference type="Pfam" id="PF03635">
    <property type="entry name" value="Vps35"/>
    <property type="match status" value="1"/>
</dbReference>
<keyword evidence="3" id="KW-0813">Transport</keyword>
<dbReference type="InterPro" id="IPR005378">
    <property type="entry name" value="Vps35"/>
</dbReference>
<keyword evidence="4" id="KW-0653">Protein transport</keyword>
<evidence type="ECO:0008006" key="8">
    <source>
        <dbReference type="Google" id="ProtNLM"/>
    </source>
</evidence>
<evidence type="ECO:0000313" key="7">
    <source>
        <dbReference type="Proteomes" id="UP000054282"/>
    </source>
</evidence>
<dbReference type="KEGG" id="pfd:PFDG_01300"/>
<dbReference type="GO" id="GO:0006886">
    <property type="term" value="P:intracellular protein transport"/>
    <property type="evidence" value="ECO:0007669"/>
    <property type="project" value="TreeGrafter"/>
</dbReference>
<proteinExistence type="inferred from homology"/>
<organism evidence="6 7">
    <name type="scientific">Plasmodium falciparum (isolate Dd2)</name>
    <dbReference type="NCBI Taxonomy" id="57267"/>
    <lineage>
        <taxon>Eukaryota</taxon>
        <taxon>Sar</taxon>
        <taxon>Alveolata</taxon>
        <taxon>Apicomplexa</taxon>
        <taxon>Aconoidasida</taxon>
        <taxon>Haemosporida</taxon>
        <taxon>Plasmodiidae</taxon>
        <taxon>Plasmodium</taxon>
        <taxon>Plasmodium (Laverania)</taxon>
    </lineage>
</organism>
<evidence type="ECO:0000256" key="1">
    <source>
        <dbReference type="ARBA" id="ARBA00004170"/>
    </source>
</evidence>
<gene>
    <name evidence="6" type="ORF">PFDG_01300</name>
</gene>
<dbReference type="GO" id="GO:0042147">
    <property type="term" value="P:retrograde transport, endosome to Golgi"/>
    <property type="evidence" value="ECO:0007669"/>
    <property type="project" value="InterPro"/>
</dbReference>
<comment type="similarity">
    <text evidence="2">Belongs to the VPS35 family.</text>
</comment>
<comment type="subcellular location">
    <subcellularLocation>
        <location evidence="1">Membrane</location>
        <topology evidence="1">Peripheral membrane protein</topology>
    </subcellularLocation>
</comment>
<dbReference type="Gene3D" id="1.25.40.660">
    <property type="entry name" value="Vacuolar protein sorting-associated protein 35, helical subcomplex Vps35-C"/>
    <property type="match status" value="1"/>
</dbReference>
<evidence type="ECO:0000256" key="3">
    <source>
        <dbReference type="ARBA" id="ARBA00022448"/>
    </source>
</evidence>
<evidence type="ECO:0000313" key="6">
    <source>
        <dbReference type="EMBL" id="KOB85852.1"/>
    </source>
</evidence>
<sequence>MDKAICYEFITQPLIIYEEDINISAQQFDCIVWIVGILCTHINLLDNENYNNIALKLTQHANKLLKKKDQCIGVLKCSHLYWENKKYRNSNKVIECLQKSIKNAEIAIQSNNDNIILFTYMLDKYLYYYEAQNIDVSEETLHYLIDICQDYYNKTNDDTNFKQEYKKVIKYVHDKQKNSNVFQKINIDTSILRS</sequence>
<dbReference type="GO" id="GO:0005829">
    <property type="term" value="C:cytosol"/>
    <property type="evidence" value="ECO:0007669"/>
    <property type="project" value="GOC"/>
</dbReference>
<evidence type="ECO:0000256" key="5">
    <source>
        <dbReference type="ARBA" id="ARBA00023136"/>
    </source>
</evidence>
<dbReference type="GO" id="GO:0005770">
    <property type="term" value="C:late endosome"/>
    <property type="evidence" value="ECO:0007669"/>
    <property type="project" value="TreeGrafter"/>
</dbReference>
<dbReference type="OMA" id="KAICYEF"/>
<evidence type="ECO:0000256" key="2">
    <source>
        <dbReference type="ARBA" id="ARBA00006536"/>
    </source>
</evidence>
<dbReference type="PANTHER" id="PTHR11099:SF0">
    <property type="entry name" value="VACUOLAR PROTEIN SORTING-ASSOCIATED PROTEIN 35"/>
    <property type="match status" value="1"/>
</dbReference>